<evidence type="ECO:0000313" key="2">
    <source>
        <dbReference type="Proteomes" id="UP001066276"/>
    </source>
</evidence>
<keyword evidence="2" id="KW-1185">Reference proteome</keyword>
<sequence length="85" mass="9407">MILGGDFIDISGQSDWCRPEGQGPICGRALADWLQGLGLSDAWLVWHPQDPGFAHVLAAHGSLSCFDYEFMVTEELLQRSRVPYA</sequence>
<dbReference type="AlphaFoldDB" id="A0AAV7RHH7"/>
<dbReference type="Proteomes" id="UP001066276">
    <property type="component" value="Chromosome 5"/>
</dbReference>
<organism evidence="1 2">
    <name type="scientific">Pleurodeles waltl</name>
    <name type="common">Iberian ribbed newt</name>
    <dbReference type="NCBI Taxonomy" id="8319"/>
    <lineage>
        <taxon>Eukaryota</taxon>
        <taxon>Metazoa</taxon>
        <taxon>Chordata</taxon>
        <taxon>Craniata</taxon>
        <taxon>Vertebrata</taxon>
        <taxon>Euteleostomi</taxon>
        <taxon>Amphibia</taxon>
        <taxon>Batrachia</taxon>
        <taxon>Caudata</taxon>
        <taxon>Salamandroidea</taxon>
        <taxon>Salamandridae</taxon>
        <taxon>Pleurodelinae</taxon>
        <taxon>Pleurodeles</taxon>
    </lineage>
</organism>
<protein>
    <submittedName>
        <fullName evidence="1">Uncharacterized protein</fullName>
    </submittedName>
</protein>
<dbReference type="EMBL" id="JANPWB010000009">
    <property type="protein sequence ID" value="KAJ1151433.1"/>
    <property type="molecule type" value="Genomic_DNA"/>
</dbReference>
<name>A0AAV7RHH7_PLEWA</name>
<gene>
    <name evidence="1" type="ORF">NDU88_004214</name>
</gene>
<reference evidence="1" key="1">
    <citation type="journal article" date="2022" name="bioRxiv">
        <title>Sequencing and chromosome-scale assembly of the giantPleurodeles waltlgenome.</title>
        <authorList>
            <person name="Brown T."/>
            <person name="Elewa A."/>
            <person name="Iarovenko S."/>
            <person name="Subramanian E."/>
            <person name="Araus A.J."/>
            <person name="Petzold A."/>
            <person name="Susuki M."/>
            <person name="Suzuki K.-i.T."/>
            <person name="Hayashi T."/>
            <person name="Toyoda A."/>
            <person name="Oliveira C."/>
            <person name="Osipova E."/>
            <person name="Leigh N.D."/>
            <person name="Simon A."/>
            <person name="Yun M.H."/>
        </authorList>
    </citation>
    <scope>NUCLEOTIDE SEQUENCE</scope>
    <source>
        <strain evidence="1">20211129_DDA</strain>
        <tissue evidence="1">Liver</tissue>
    </source>
</reference>
<accession>A0AAV7RHH7</accession>
<proteinExistence type="predicted"/>
<evidence type="ECO:0000313" key="1">
    <source>
        <dbReference type="EMBL" id="KAJ1151433.1"/>
    </source>
</evidence>
<comment type="caution">
    <text evidence="1">The sequence shown here is derived from an EMBL/GenBank/DDBJ whole genome shotgun (WGS) entry which is preliminary data.</text>
</comment>